<dbReference type="OrthoDB" id="1884189at2759"/>
<dbReference type="GO" id="GO:0000976">
    <property type="term" value="F:transcription cis-regulatory region binding"/>
    <property type="evidence" value="ECO:0007669"/>
    <property type="project" value="TreeGrafter"/>
</dbReference>
<dbReference type="InterPro" id="IPR009057">
    <property type="entry name" value="Homeodomain-like_sf"/>
</dbReference>
<dbReference type="InterPro" id="IPR006455">
    <property type="entry name" value="Homeodomain_ZF_HD"/>
</dbReference>
<dbReference type="GO" id="GO:0005634">
    <property type="term" value="C:nucleus"/>
    <property type="evidence" value="ECO:0007669"/>
    <property type="project" value="TreeGrafter"/>
</dbReference>
<dbReference type="PANTHER" id="PTHR31948:SF16">
    <property type="entry name" value="ZINC-FINGER HOMEODOMAIN PROTEIN 11"/>
    <property type="match status" value="1"/>
</dbReference>
<dbReference type="OMA" id="AQFCADT"/>
<reference evidence="1 2" key="1">
    <citation type="journal article" date="2017" name="Mol. Plant">
        <title>The Genome of Medicinal Plant Macleaya cordata Provides New Insights into Benzylisoquinoline Alkaloids Metabolism.</title>
        <authorList>
            <person name="Liu X."/>
            <person name="Liu Y."/>
            <person name="Huang P."/>
            <person name="Ma Y."/>
            <person name="Qing Z."/>
            <person name="Tang Q."/>
            <person name="Cao H."/>
            <person name="Cheng P."/>
            <person name="Zheng Y."/>
            <person name="Yuan Z."/>
            <person name="Zhou Y."/>
            <person name="Liu J."/>
            <person name="Tang Z."/>
            <person name="Zhuo Y."/>
            <person name="Zhang Y."/>
            <person name="Yu L."/>
            <person name="Huang J."/>
            <person name="Yang P."/>
            <person name="Peng Q."/>
            <person name="Zhang J."/>
            <person name="Jiang W."/>
            <person name="Zhang Z."/>
            <person name="Lin K."/>
            <person name="Ro D.K."/>
            <person name="Chen X."/>
            <person name="Xiong X."/>
            <person name="Shang Y."/>
            <person name="Huang S."/>
            <person name="Zeng J."/>
        </authorList>
    </citation>
    <scope>NUCLEOTIDE SEQUENCE [LARGE SCALE GENOMIC DNA]</scope>
    <source>
        <strain evidence="2">cv. BLH2017</strain>
        <tissue evidence="1">Root</tissue>
    </source>
</reference>
<dbReference type="GO" id="GO:0003700">
    <property type="term" value="F:DNA-binding transcription factor activity"/>
    <property type="evidence" value="ECO:0007669"/>
    <property type="project" value="TreeGrafter"/>
</dbReference>
<dbReference type="STRING" id="56857.A0A200PYG2"/>
<name>A0A200PYG2_MACCD</name>
<dbReference type="AlphaFoldDB" id="A0A200PYG2"/>
<dbReference type="Proteomes" id="UP000195402">
    <property type="component" value="Unassembled WGS sequence"/>
</dbReference>
<comment type="caution">
    <text evidence="1">The sequence shown here is derived from an EMBL/GenBank/DDBJ whole genome shotgun (WGS) entry which is preliminary data.</text>
</comment>
<evidence type="ECO:0008006" key="3">
    <source>
        <dbReference type="Google" id="ProtNLM"/>
    </source>
</evidence>
<organism evidence="1 2">
    <name type="scientific">Macleaya cordata</name>
    <name type="common">Five-seeded plume-poppy</name>
    <name type="synonym">Bocconia cordata</name>
    <dbReference type="NCBI Taxonomy" id="56857"/>
    <lineage>
        <taxon>Eukaryota</taxon>
        <taxon>Viridiplantae</taxon>
        <taxon>Streptophyta</taxon>
        <taxon>Embryophyta</taxon>
        <taxon>Tracheophyta</taxon>
        <taxon>Spermatophyta</taxon>
        <taxon>Magnoliopsida</taxon>
        <taxon>Ranunculales</taxon>
        <taxon>Papaveraceae</taxon>
        <taxon>Papaveroideae</taxon>
        <taxon>Macleaya</taxon>
    </lineage>
</organism>
<keyword evidence="2" id="KW-1185">Reference proteome</keyword>
<dbReference type="PANTHER" id="PTHR31948">
    <property type="entry name" value="ZINC-FINGER HOMEODOMAIN PROTEIN 2"/>
    <property type="match status" value="1"/>
</dbReference>
<dbReference type="NCBIfam" id="TIGR01565">
    <property type="entry name" value="homeo_ZF_HD"/>
    <property type="match status" value="1"/>
</dbReference>
<evidence type="ECO:0000313" key="1">
    <source>
        <dbReference type="EMBL" id="OVA03244.1"/>
    </source>
</evidence>
<protein>
    <recommendedName>
        <fullName evidence="3">ZF-HD homeobox protein</fullName>
    </recommendedName>
</protein>
<dbReference type="Gene3D" id="1.10.10.60">
    <property type="entry name" value="Homeodomain-like"/>
    <property type="match status" value="1"/>
</dbReference>
<accession>A0A200PYG2</accession>
<sequence>MLGFAEKLEWKLRRKDQEDDNDEIERFCRNVGVSRQVFKVWMHNHKNISSSSPSMTGNASSLTQ</sequence>
<dbReference type="GO" id="GO:0050793">
    <property type="term" value="P:regulation of developmental process"/>
    <property type="evidence" value="ECO:0007669"/>
    <property type="project" value="TreeGrafter"/>
</dbReference>
<evidence type="ECO:0000313" key="2">
    <source>
        <dbReference type="Proteomes" id="UP000195402"/>
    </source>
</evidence>
<proteinExistence type="predicted"/>
<dbReference type="EMBL" id="MVGT01003749">
    <property type="protein sequence ID" value="OVA03244.1"/>
    <property type="molecule type" value="Genomic_DNA"/>
</dbReference>
<dbReference type="SUPFAM" id="SSF46689">
    <property type="entry name" value="Homeodomain-like"/>
    <property type="match status" value="1"/>
</dbReference>
<gene>
    <name evidence="1" type="ORF">BVC80_8977g12</name>
</gene>
<dbReference type="InParanoid" id="A0A200PYG2"/>